<feature type="compositionally biased region" description="Polar residues" evidence="5">
    <location>
        <begin position="1059"/>
        <end position="1072"/>
    </location>
</feature>
<proteinExistence type="predicted"/>
<feature type="compositionally biased region" description="Polar residues" evidence="5">
    <location>
        <begin position="934"/>
        <end position="958"/>
    </location>
</feature>
<evidence type="ECO:0000256" key="4">
    <source>
        <dbReference type="ARBA" id="ARBA00023136"/>
    </source>
</evidence>
<dbReference type="PROSITE" id="PS50261">
    <property type="entry name" value="G_PROTEIN_RECEP_F2_4"/>
    <property type="match status" value="1"/>
</dbReference>
<feature type="transmembrane region" description="Helical" evidence="6">
    <location>
        <begin position="677"/>
        <end position="696"/>
    </location>
</feature>
<dbReference type="GO" id="GO:0004930">
    <property type="term" value="F:G protein-coupled receptor activity"/>
    <property type="evidence" value="ECO:0007669"/>
    <property type="project" value="InterPro"/>
</dbReference>
<dbReference type="EMBL" id="CAXLJL010000101">
    <property type="protein sequence ID" value="CAL5131585.1"/>
    <property type="molecule type" value="Genomic_DNA"/>
</dbReference>
<dbReference type="Proteomes" id="UP001497525">
    <property type="component" value="Unassembled WGS sequence"/>
</dbReference>
<evidence type="ECO:0000256" key="6">
    <source>
        <dbReference type="SAM" id="Phobius"/>
    </source>
</evidence>
<evidence type="ECO:0000256" key="7">
    <source>
        <dbReference type="SAM" id="SignalP"/>
    </source>
</evidence>
<feature type="transmembrane region" description="Helical" evidence="6">
    <location>
        <begin position="887"/>
        <end position="911"/>
    </location>
</feature>
<gene>
    <name evidence="9" type="ORF">CDAUBV1_LOCUS4074</name>
</gene>
<evidence type="ECO:0000313" key="9">
    <source>
        <dbReference type="EMBL" id="CAL5131585.1"/>
    </source>
</evidence>
<keyword evidence="4 6" id="KW-0472">Membrane</keyword>
<feature type="transmembrane region" description="Helical" evidence="6">
    <location>
        <begin position="822"/>
        <end position="849"/>
    </location>
</feature>
<feature type="transmembrane region" description="Helical" evidence="6">
    <location>
        <begin position="708"/>
        <end position="725"/>
    </location>
</feature>
<evidence type="ECO:0000256" key="5">
    <source>
        <dbReference type="SAM" id="MobiDB-lite"/>
    </source>
</evidence>
<feature type="transmembrane region" description="Helical" evidence="6">
    <location>
        <begin position="737"/>
        <end position="764"/>
    </location>
</feature>
<dbReference type="InterPro" id="IPR017981">
    <property type="entry name" value="GPCR_2-like_7TM"/>
</dbReference>
<reference evidence="9" key="1">
    <citation type="submission" date="2024-06" db="EMBL/GenBank/DDBJ databases">
        <authorList>
            <person name="Liu X."/>
            <person name="Lenzi L."/>
            <person name="Haldenby T S."/>
            <person name="Uol C."/>
        </authorList>
    </citation>
    <scope>NUCLEOTIDE SEQUENCE</scope>
</reference>
<comment type="caution">
    <text evidence="9">The sequence shown here is derived from an EMBL/GenBank/DDBJ whole genome shotgun (WGS) entry which is preliminary data.</text>
</comment>
<organism evidence="9 10">
    <name type="scientific">Calicophoron daubneyi</name>
    <name type="common">Rumen fluke</name>
    <name type="synonym">Paramphistomum daubneyi</name>
    <dbReference type="NCBI Taxonomy" id="300641"/>
    <lineage>
        <taxon>Eukaryota</taxon>
        <taxon>Metazoa</taxon>
        <taxon>Spiralia</taxon>
        <taxon>Lophotrochozoa</taxon>
        <taxon>Platyhelminthes</taxon>
        <taxon>Trematoda</taxon>
        <taxon>Digenea</taxon>
        <taxon>Plagiorchiida</taxon>
        <taxon>Pronocephalata</taxon>
        <taxon>Paramphistomoidea</taxon>
        <taxon>Paramphistomidae</taxon>
        <taxon>Calicophoron</taxon>
    </lineage>
</organism>
<protein>
    <recommendedName>
        <fullName evidence="8">G-protein coupled receptors family 2 profile 2 domain-containing protein</fullName>
    </recommendedName>
</protein>
<name>A0AAV2T2W8_CALDB</name>
<feature type="compositionally biased region" description="Polar residues" evidence="5">
    <location>
        <begin position="978"/>
        <end position="991"/>
    </location>
</feature>
<evidence type="ECO:0000259" key="8">
    <source>
        <dbReference type="PROSITE" id="PS50261"/>
    </source>
</evidence>
<dbReference type="PANTHER" id="PTHR12011">
    <property type="entry name" value="ADHESION G-PROTEIN COUPLED RECEPTOR"/>
    <property type="match status" value="1"/>
</dbReference>
<feature type="chain" id="PRO_5044010810" description="G-protein coupled receptors family 2 profile 2 domain-containing protein" evidence="7">
    <location>
        <begin position="21"/>
        <end position="1101"/>
    </location>
</feature>
<dbReference type="Pfam" id="PF00002">
    <property type="entry name" value="7tm_2"/>
    <property type="match status" value="1"/>
</dbReference>
<keyword evidence="7" id="KW-0732">Signal</keyword>
<comment type="subcellular location">
    <subcellularLocation>
        <location evidence="1">Membrane</location>
        <topology evidence="1">Multi-pass membrane protein</topology>
    </subcellularLocation>
</comment>
<dbReference type="PRINTS" id="PR00249">
    <property type="entry name" value="GPCRSECRETIN"/>
</dbReference>
<dbReference type="AlphaFoldDB" id="A0AAV2T2W8"/>
<keyword evidence="2 6" id="KW-0812">Transmembrane</keyword>
<dbReference type="Gene3D" id="1.20.1070.10">
    <property type="entry name" value="Rhodopsin 7-helix transmembrane proteins"/>
    <property type="match status" value="1"/>
</dbReference>
<feature type="transmembrane region" description="Helical" evidence="6">
    <location>
        <begin position="784"/>
        <end position="802"/>
    </location>
</feature>
<feature type="region of interest" description="Disordered" evidence="5">
    <location>
        <begin position="1059"/>
        <end position="1085"/>
    </location>
</feature>
<evidence type="ECO:0000256" key="3">
    <source>
        <dbReference type="ARBA" id="ARBA00022989"/>
    </source>
</evidence>
<keyword evidence="3 6" id="KW-1133">Transmembrane helix</keyword>
<accession>A0AAV2T2W8</accession>
<dbReference type="InterPro" id="IPR000832">
    <property type="entry name" value="GPCR_2_secretin-like"/>
</dbReference>
<evidence type="ECO:0000313" key="10">
    <source>
        <dbReference type="Proteomes" id="UP001497525"/>
    </source>
</evidence>
<dbReference type="GO" id="GO:0005886">
    <property type="term" value="C:plasma membrane"/>
    <property type="evidence" value="ECO:0007669"/>
    <property type="project" value="TreeGrafter"/>
</dbReference>
<evidence type="ECO:0000256" key="1">
    <source>
        <dbReference type="ARBA" id="ARBA00004141"/>
    </source>
</evidence>
<feature type="transmembrane region" description="Helical" evidence="6">
    <location>
        <begin position="861"/>
        <end position="881"/>
    </location>
</feature>
<feature type="signal peptide" evidence="7">
    <location>
        <begin position="1"/>
        <end position="20"/>
    </location>
</feature>
<feature type="domain" description="G-protein coupled receptors family 2 profile 2" evidence="8">
    <location>
        <begin position="672"/>
        <end position="912"/>
    </location>
</feature>
<dbReference type="PANTHER" id="PTHR12011:SF347">
    <property type="entry name" value="FI21270P1-RELATED"/>
    <property type="match status" value="1"/>
</dbReference>
<feature type="region of interest" description="Disordered" evidence="5">
    <location>
        <begin position="934"/>
        <end position="1002"/>
    </location>
</feature>
<dbReference type="GO" id="GO:0007166">
    <property type="term" value="P:cell surface receptor signaling pathway"/>
    <property type="evidence" value="ECO:0007669"/>
    <property type="project" value="InterPro"/>
</dbReference>
<sequence>MKPLLPQLIVLIIYTGICDGECNSSIILRPTLVRRDHAEWVNTSALLVCPAGPHNTSLWYSPREVYRMTVGLVDEEESSLNLDHFPDVPEITAVFLSQLTGKQTRCVFSSSNGIITAKLVQEDSEAFSDVTLSATVYFRPKATLTNKFFIYIQGRIRNGTCRSHYANGTFDRGQQRIHSNAAYHVITDELKPNNMDRHECFANIDGVYHLISILFKEDTNECKEAERLEIGLCKSSQCIDLLPGYQCADGDYTHEDFCQRRSDWFCPNLATYDYMGQNDCHPNQCVEAANQGIELCDAGLNDCEHQNTSYRCRQGVPLLDACNTLRQIANWSCPKISKDTPDLARFGSNLYRLSYNARSLHDLDPDYFINLTADLTDEKIARDLAAHSGADRHSMATHLIDTFTSTLDEPSLLWPYMYVTPITTHSFTAEPTTMSPVFRDEEFTKETNQALSVTPGMRLASYTIEPSPTSNLTPTKKVKSASAILHMIASIARQTPSVQALLQSGEANRDGVQFWHLPPGQHLTEANSSEGSSVGLFVISDARTRGSDSVVAMVPSGKLTPPHLQSSIPDRLDGLPADHEQRVVLDSDILLVDTVDANSTYRMTMSLPKKPKNSLTCQQLQNQESGTWSSEHCETIIVGLKYECRCSPQQSGTFAVALVYWIGGATIPTEHMHLISLINYIFALITIVALFLFLIFTRFIGVFRLDQFNIAFCLMLSAIVSLAIPHVTDKQAIPCTIIAIAVCYFPLAAFCWKLIFGVNTLILIVAPHSPYHDLVSRQRHCLPLIWTGYVIPAIIVGAWFGCAEKISTGSLCIGPEGFRWPFIGPITAVVIFNFIILIIVGIVLLRSYLNTRASRLGKSMHFLVLTQLMLTLGIPYVAIYIQLLDPYSMLIVVPVAMALTAVLMFLLVAVIDDENRKLLTSFLRSHFTRSSRTVTSQLSQPRQKSGLSSLHSTHSQRTAKPGSPFHNGNHSVGKRWSSRNGQSVKGYSENLQDGRPGDHGEELHTLSEAGETKLHFEPGWLYQYPVVSPNKQNVVVIPEEPPVVVQNSAQNNNAYPSVPSTAVSGNGTSHSVGTYPRLPPSYDNVILSNRRPLSAGDRTYL</sequence>
<evidence type="ECO:0000256" key="2">
    <source>
        <dbReference type="ARBA" id="ARBA00022692"/>
    </source>
</evidence>